<accession>A0A5M8NYQ8</accession>
<proteinExistence type="inferred from homology"/>
<dbReference type="InterPro" id="IPR028583">
    <property type="entry name" value="Man_Glc_phosphorylase"/>
</dbReference>
<comment type="catalytic activity">
    <reaction evidence="4">
        <text>beta-D-mannosyl-(1-&gt;4)-D-glucose + phosphate = alpha-D-mannose 1-phosphate + D-glucose</text>
        <dbReference type="Rhea" id="RHEA:32531"/>
        <dbReference type="ChEBI" id="CHEBI:4167"/>
        <dbReference type="ChEBI" id="CHEBI:43474"/>
        <dbReference type="ChEBI" id="CHEBI:58409"/>
        <dbReference type="ChEBI" id="CHEBI:64351"/>
        <dbReference type="EC" id="2.4.1.281"/>
    </reaction>
</comment>
<dbReference type="PANTHER" id="PTHR34106">
    <property type="entry name" value="GLYCOSIDASE"/>
    <property type="match status" value="1"/>
</dbReference>
<dbReference type="PANTHER" id="PTHR34106:SF1">
    <property type="entry name" value="1,4-BETA-MANNOSYL-N-ACETYLGLUCOSAMINE PHOSPHORYLASE"/>
    <property type="match status" value="1"/>
</dbReference>
<keyword evidence="4" id="KW-0119">Carbohydrate metabolism</keyword>
<dbReference type="SUPFAM" id="SSF75005">
    <property type="entry name" value="Arabinanase/levansucrase/invertase"/>
    <property type="match status" value="1"/>
</dbReference>
<comment type="function">
    <text evidence="4">Converts 4-O-beta-D-mannopyranosyl-D-glucopyranose (Man-Glc) to mannose 1-phosphate (Man1P) and glucose.</text>
</comment>
<keyword evidence="4" id="KW-0961">Cell wall biogenesis/degradation</keyword>
<sequence>MNNLFRQRQETVTEEYQRLTALKNEPVLPGNGIYERYKNPVLTAAHTPVFWRYDLSPETNPYFMERFGINGTFNSGAMKWKGKYILVVRVEGNDRKSFFAVAESPNGIDNFRFWDHPITMPETENPDTNVYDMRLTQHEDGWIYGVFCSERKDPNAPAGDFSAATAAAGIARTKDLVTWERLPDLKSTGQQRNVVLHPEFVNGKYALYTRPQDGFIDTGSGGGIGWGLVDDIMHAEVKNEKIINFRYYHTIKEVKNGEGPHPIKTAKGWLHLAHGVRNTAAGLRYVLYMYLTDLQDPSKPIAEPAGHFIAPHGVERVGDVSNVTFSGGWIADEDGKIFIYYASSDTRMHVAVSSVDRLLDYCLNTAPDGYRSATSVQTLAKLIHKNLKQHSCHGGSSSQ</sequence>
<dbReference type="AlphaFoldDB" id="A0A5M8NYQ8"/>
<evidence type="ECO:0000256" key="2">
    <source>
        <dbReference type="ARBA" id="ARBA00022679"/>
    </source>
</evidence>
<dbReference type="Proteomes" id="UP000324575">
    <property type="component" value="Unassembled WGS sequence"/>
</dbReference>
<evidence type="ECO:0000256" key="4">
    <source>
        <dbReference type="HAMAP-Rule" id="MF_00928"/>
    </source>
</evidence>
<dbReference type="GO" id="GO:0005975">
    <property type="term" value="P:carbohydrate metabolic process"/>
    <property type="evidence" value="ECO:0007669"/>
    <property type="project" value="UniProtKB-UniRule"/>
</dbReference>
<protein>
    <recommendedName>
        <fullName evidence="4">4-O-beta-D-mannosyl-D-glucose phosphorylase</fullName>
        <shortName evidence="4">MGP</shortName>
        <shortName evidence="4">Mannosylglucose phosphorylase</shortName>
        <ecNumber evidence="4">2.4.1.281</ecNumber>
    </recommendedName>
</protein>
<evidence type="ECO:0000256" key="1">
    <source>
        <dbReference type="ARBA" id="ARBA00022676"/>
    </source>
</evidence>
<comment type="similarity">
    <text evidence="3 4">Belongs to the glycosyl hydrolase 130 family.</text>
</comment>
<dbReference type="InterPro" id="IPR023296">
    <property type="entry name" value="Glyco_hydro_beta-prop_sf"/>
</dbReference>
<evidence type="ECO:0000313" key="6">
    <source>
        <dbReference type="Proteomes" id="UP000324575"/>
    </source>
</evidence>
<dbReference type="InterPro" id="IPR007184">
    <property type="entry name" value="Mannoside_phosphorylase"/>
</dbReference>
<evidence type="ECO:0000313" key="5">
    <source>
        <dbReference type="EMBL" id="KAA6301119.1"/>
    </source>
</evidence>
<dbReference type="GO" id="GO:0071555">
    <property type="term" value="P:cell wall organization"/>
    <property type="evidence" value="ECO:0007669"/>
    <property type="project" value="UniProtKB-KW"/>
</dbReference>
<keyword evidence="2 4" id="KW-0808">Transferase</keyword>
<dbReference type="EMBL" id="SNRX01000027">
    <property type="protein sequence ID" value="KAA6301119.1"/>
    <property type="molecule type" value="Genomic_DNA"/>
</dbReference>
<reference evidence="5 6" key="1">
    <citation type="submission" date="2019-03" db="EMBL/GenBank/DDBJ databases">
        <title>Single cell metagenomics reveals metabolic interactions within the superorganism composed of flagellate Streblomastix strix and complex community of Bacteroidetes bacteria on its surface.</title>
        <authorList>
            <person name="Treitli S.C."/>
            <person name="Kolisko M."/>
            <person name="Husnik F."/>
            <person name="Keeling P."/>
            <person name="Hampl V."/>
        </authorList>
    </citation>
    <scope>NUCLEOTIDE SEQUENCE [LARGE SCALE GENOMIC DNA]</scope>
    <source>
        <strain evidence="5">St1</strain>
    </source>
</reference>
<dbReference type="Pfam" id="PF04041">
    <property type="entry name" value="Glyco_hydro_130"/>
    <property type="match status" value="1"/>
</dbReference>
<keyword evidence="1 4" id="KW-0328">Glycosyltransferase</keyword>
<evidence type="ECO:0000256" key="3">
    <source>
        <dbReference type="ARBA" id="ARBA00024356"/>
    </source>
</evidence>
<dbReference type="PIRSF" id="PIRSF016202">
    <property type="entry name" value="PH1107"/>
    <property type="match status" value="1"/>
</dbReference>
<comment type="caution">
    <text evidence="5">The sequence shown here is derived from an EMBL/GenBank/DDBJ whole genome shotgun (WGS) entry which is preliminary data.</text>
</comment>
<dbReference type="Gene3D" id="2.115.10.20">
    <property type="entry name" value="Glycosyl hydrolase domain, family 43"/>
    <property type="match status" value="1"/>
</dbReference>
<dbReference type="EC" id="2.4.1.281" evidence="4"/>
<gene>
    <name evidence="5" type="ORF">EZS26_002725</name>
</gene>
<dbReference type="GO" id="GO:0016758">
    <property type="term" value="F:hexosyltransferase activity"/>
    <property type="evidence" value="ECO:0007669"/>
    <property type="project" value="UniProtKB-UniRule"/>
</dbReference>
<organism evidence="5 6">
    <name type="scientific">Candidatus Ordinivivax streblomastigis</name>
    <dbReference type="NCBI Taxonomy" id="2540710"/>
    <lineage>
        <taxon>Bacteria</taxon>
        <taxon>Pseudomonadati</taxon>
        <taxon>Bacteroidota</taxon>
        <taxon>Bacteroidia</taxon>
        <taxon>Bacteroidales</taxon>
        <taxon>Candidatus Ordinivivax</taxon>
    </lineage>
</organism>
<name>A0A5M8NYQ8_9BACT</name>
<dbReference type="HAMAP" id="MF_00928">
    <property type="entry name" value="Man_Glc_phosphorylase"/>
    <property type="match status" value="1"/>
</dbReference>